<evidence type="ECO:0000259" key="13">
    <source>
        <dbReference type="Pfam" id="PF00593"/>
    </source>
</evidence>
<evidence type="ECO:0000256" key="8">
    <source>
        <dbReference type="ARBA" id="ARBA00023170"/>
    </source>
</evidence>
<sequence>MKKQLLSFFVLCTLFIGIANAQNRTVTGKVTSVSGGDPLGSVTVTVVGSTTSTQTNGSGNYSVNVTNGSVLRFSLIGHTSQTVTVGDRSVINVQLAGEDEAIEEVVVTAQGIQRTAKSIGYATQRVGGDDLVQKSETNVLNSMQGKVAGVNISSSSGQPGSSTNINIRGVTSFGGNNQPLIVVDGIIFSNDTDNSQNTLFGSQPSNRLNDIPPDNIESISVLKGPAASALYGSRASAGVLMITTKTGKGLRGKTEVTLNSSANFQNVAYLPKYQTQYGQGANNIYNNQSTNSWGPAFGTMDEVIQGGTGLTVPYQAYPNNIRDFYNTGAFYQNSVNLAGGDEKSNFAAGLSSTIQNGIVPTSKYNRHTANVGGNRVLNNGISIGGTLTYSKTSQRGATMGNGGSAFGQITRVPVSYDLNGTPLLNAAGERQYFLPGQNSPLWSVENEFFESDVDRVFGNLNIGYDISDWLNVSYRVTGDTYFDQRRQVLRIGAARAPLGAIDADNRFRSELNGDLMITAKQEDIFVDGLNATLLLGQNLNSRDSRESGVVSSGLSMFGFDNVANASVFTGSYSNRFRRRLVGHYAQLSLGYNDYLFLELTGRADKSSTLPTSNNTYFYPSASLSFVPTTAWESLRSDVLSYWKVRANAARVGRDADPYLLTTLYSISSFGNNTASIQFPLNVGGSSIPGFAIGSRIGNPNLKPEFVSSFEVGTQFGLFNNRIDLDFTYFSTRSSSQIFNVAVANSSGFNTRTSNIGEMTNRGIEVLLSGYPIRNANFSWNMNVNFTRIRNNVYSIFGDEPVGGSELTSSVIPGINSFTGIAPSIAEGYPYGVIVGTQTPRNENGDLLINPATGLFQPGIGNRVVANPQKDYTLGFSNTFTYKGVSLMALVDIQKGGQLFSFTQVDMRSAGHIDLTGVDRTQPRILPGVIEVKDGSGNVTGYRPNDIQISAQSYWAGLGGIASEAAVFDATSYRLRELAINYSLPARVLENSPFGQVSFGFSGRNLFMFAPGFPGDPEVNTQGAGNVQGLDLNGVPTTRNYGFNIRASF</sequence>
<dbReference type="Pfam" id="PF07715">
    <property type="entry name" value="Plug"/>
    <property type="match status" value="1"/>
</dbReference>
<evidence type="ECO:0000256" key="11">
    <source>
        <dbReference type="RuleBase" id="RU003357"/>
    </source>
</evidence>
<feature type="domain" description="TonB-dependent receptor-like beta-barrel" evidence="13">
    <location>
        <begin position="430"/>
        <end position="807"/>
    </location>
</feature>
<dbReference type="InterPro" id="IPR039426">
    <property type="entry name" value="TonB-dep_rcpt-like"/>
</dbReference>
<dbReference type="Gene3D" id="2.170.130.10">
    <property type="entry name" value="TonB-dependent receptor, plug domain"/>
    <property type="match status" value="1"/>
</dbReference>
<keyword evidence="3 10" id="KW-1134">Transmembrane beta strand</keyword>
<comment type="caution">
    <text evidence="15">The sequence shown here is derived from an EMBL/GenBank/DDBJ whole genome shotgun (WGS) entry which is preliminary data.</text>
</comment>
<evidence type="ECO:0000256" key="9">
    <source>
        <dbReference type="ARBA" id="ARBA00023237"/>
    </source>
</evidence>
<dbReference type="InterPro" id="IPR008969">
    <property type="entry name" value="CarboxyPept-like_regulatory"/>
</dbReference>
<dbReference type="Gene3D" id="2.40.170.20">
    <property type="entry name" value="TonB-dependent receptor, beta-barrel domain"/>
    <property type="match status" value="1"/>
</dbReference>
<dbReference type="PANTHER" id="PTHR30069:SF29">
    <property type="entry name" value="HEMOGLOBIN AND HEMOGLOBIN-HAPTOGLOBIN-BINDING PROTEIN 1-RELATED"/>
    <property type="match status" value="1"/>
</dbReference>
<comment type="subcellular location">
    <subcellularLocation>
        <location evidence="1 10">Cell outer membrane</location>
        <topology evidence="1 10">Multi-pass membrane protein</topology>
    </subcellularLocation>
</comment>
<evidence type="ECO:0000313" key="16">
    <source>
        <dbReference type="Proteomes" id="UP001597393"/>
    </source>
</evidence>
<keyword evidence="6 11" id="KW-0798">TonB box</keyword>
<keyword evidence="9 10" id="KW-0998">Cell outer membrane</keyword>
<keyword evidence="2 10" id="KW-0813">Transport</keyword>
<dbReference type="NCBIfam" id="TIGR04056">
    <property type="entry name" value="OMP_RagA_SusC"/>
    <property type="match status" value="1"/>
</dbReference>
<evidence type="ECO:0000256" key="7">
    <source>
        <dbReference type="ARBA" id="ARBA00023136"/>
    </source>
</evidence>
<evidence type="ECO:0000256" key="3">
    <source>
        <dbReference type="ARBA" id="ARBA00022452"/>
    </source>
</evidence>
<dbReference type="InterPro" id="IPR037066">
    <property type="entry name" value="Plug_dom_sf"/>
</dbReference>
<dbReference type="SUPFAM" id="SSF49464">
    <property type="entry name" value="Carboxypeptidase regulatory domain-like"/>
    <property type="match status" value="1"/>
</dbReference>
<dbReference type="SUPFAM" id="SSF56935">
    <property type="entry name" value="Porins"/>
    <property type="match status" value="1"/>
</dbReference>
<dbReference type="Proteomes" id="UP001597393">
    <property type="component" value="Unassembled WGS sequence"/>
</dbReference>
<dbReference type="NCBIfam" id="TIGR04057">
    <property type="entry name" value="SusC_RagA_signa"/>
    <property type="match status" value="1"/>
</dbReference>
<proteinExistence type="inferred from homology"/>
<reference evidence="16" key="1">
    <citation type="journal article" date="2019" name="Int. J. Syst. Evol. Microbiol.">
        <title>The Global Catalogue of Microorganisms (GCM) 10K type strain sequencing project: providing services to taxonomists for standard genome sequencing and annotation.</title>
        <authorList>
            <consortium name="The Broad Institute Genomics Platform"/>
            <consortium name="The Broad Institute Genome Sequencing Center for Infectious Disease"/>
            <person name="Wu L."/>
            <person name="Ma J."/>
        </authorList>
    </citation>
    <scope>NUCLEOTIDE SEQUENCE [LARGE SCALE GENOMIC DNA]</scope>
    <source>
        <strain evidence="16">KCTC 42248</strain>
    </source>
</reference>
<evidence type="ECO:0000256" key="10">
    <source>
        <dbReference type="PROSITE-ProRule" id="PRU01360"/>
    </source>
</evidence>
<organism evidence="15 16">
    <name type="scientific">Sphingobacterium corticis</name>
    <dbReference type="NCBI Taxonomy" id="1812823"/>
    <lineage>
        <taxon>Bacteria</taxon>
        <taxon>Pseudomonadati</taxon>
        <taxon>Bacteroidota</taxon>
        <taxon>Sphingobacteriia</taxon>
        <taxon>Sphingobacteriales</taxon>
        <taxon>Sphingobacteriaceae</taxon>
        <taxon>Sphingobacterium</taxon>
    </lineage>
</organism>
<evidence type="ECO:0000256" key="1">
    <source>
        <dbReference type="ARBA" id="ARBA00004571"/>
    </source>
</evidence>
<dbReference type="InterPro" id="IPR023997">
    <property type="entry name" value="TonB-dep_OMP_SusC/RagA_CS"/>
</dbReference>
<dbReference type="PANTHER" id="PTHR30069">
    <property type="entry name" value="TONB-DEPENDENT OUTER MEMBRANE RECEPTOR"/>
    <property type="match status" value="1"/>
</dbReference>
<comment type="similarity">
    <text evidence="10 11">Belongs to the TonB-dependent receptor family.</text>
</comment>
<keyword evidence="8" id="KW-0675">Receptor</keyword>
<name>A0ABW5NFG2_9SPHI</name>
<evidence type="ECO:0000256" key="6">
    <source>
        <dbReference type="ARBA" id="ARBA00023077"/>
    </source>
</evidence>
<protein>
    <submittedName>
        <fullName evidence="15">SusC/RagA family TonB-linked outer membrane protein</fullName>
    </submittedName>
</protein>
<feature type="domain" description="TonB-dependent receptor plug" evidence="14">
    <location>
        <begin position="117"/>
        <end position="239"/>
    </location>
</feature>
<evidence type="ECO:0000256" key="5">
    <source>
        <dbReference type="ARBA" id="ARBA00022729"/>
    </source>
</evidence>
<dbReference type="InterPro" id="IPR036942">
    <property type="entry name" value="Beta-barrel_TonB_sf"/>
</dbReference>
<dbReference type="Gene3D" id="2.60.40.1120">
    <property type="entry name" value="Carboxypeptidase-like, regulatory domain"/>
    <property type="match status" value="1"/>
</dbReference>
<feature type="signal peptide" evidence="12">
    <location>
        <begin position="1"/>
        <end position="21"/>
    </location>
</feature>
<feature type="chain" id="PRO_5046244301" evidence="12">
    <location>
        <begin position="22"/>
        <end position="1048"/>
    </location>
</feature>
<keyword evidence="4 10" id="KW-0812">Transmembrane</keyword>
<evidence type="ECO:0000256" key="12">
    <source>
        <dbReference type="SAM" id="SignalP"/>
    </source>
</evidence>
<accession>A0ABW5NFG2</accession>
<evidence type="ECO:0000256" key="4">
    <source>
        <dbReference type="ARBA" id="ARBA00022692"/>
    </source>
</evidence>
<dbReference type="InterPro" id="IPR023996">
    <property type="entry name" value="TonB-dep_OMP_SusC/RagA"/>
</dbReference>
<dbReference type="InterPro" id="IPR012910">
    <property type="entry name" value="Plug_dom"/>
</dbReference>
<keyword evidence="7 10" id="KW-0472">Membrane</keyword>
<dbReference type="Pfam" id="PF00593">
    <property type="entry name" value="TonB_dep_Rec_b-barrel"/>
    <property type="match status" value="1"/>
</dbReference>
<dbReference type="RefSeq" id="WP_380866527.1">
    <property type="nucleotide sequence ID" value="NZ_JBHUMA010000003.1"/>
</dbReference>
<dbReference type="EMBL" id="JBHUMA010000003">
    <property type="protein sequence ID" value="MFD2597393.1"/>
    <property type="molecule type" value="Genomic_DNA"/>
</dbReference>
<gene>
    <name evidence="15" type="ORF">ACFSQ3_00400</name>
</gene>
<dbReference type="PROSITE" id="PS52016">
    <property type="entry name" value="TONB_DEPENDENT_REC_3"/>
    <property type="match status" value="1"/>
</dbReference>
<evidence type="ECO:0000256" key="2">
    <source>
        <dbReference type="ARBA" id="ARBA00022448"/>
    </source>
</evidence>
<evidence type="ECO:0000313" key="15">
    <source>
        <dbReference type="EMBL" id="MFD2597393.1"/>
    </source>
</evidence>
<evidence type="ECO:0000259" key="14">
    <source>
        <dbReference type="Pfam" id="PF07715"/>
    </source>
</evidence>
<keyword evidence="5 12" id="KW-0732">Signal</keyword>
<dbReference type="InterPro" id="IPR000531">
    <property type="entry name" value="Beta-barrel_TonB"/>
</dbReference>
<keyword evidence="16" id="KW-1185">Reference proteome</keyword>
<dbReference type="Pfam" id="PF13715">
    <property type="entry name" value="CarbopepD_reg_2"/>
    <property type="match status" value="1"/>
</dbReference>